<dbReference type="PANTHER" id="PTHR13878">
    <property type="entry name" value="GULONOLACTONE OXIDASE"/>
    <property type="match status" value="1"/>
</dbReference>
<dbReference type="InterPro" id="IPR016166">
    <property type="entry name" value="FAD-bd_PCMH"/>
</dbReference>
<dbReference type="AlphaFoldDB" id="A0AAN6PTX8"/>
<feature type="signal peptide" evidence="3">
    <location>
        <begin position="1"/>
        <end position="23"/>
    </location>
</feature>
<sequence length="655" mass="70343">MAVLSLQRALLLAGAALPLLGLAQTITNQEGQVIPANEITVAPAAEAVHDDPEPAALQLTDAVLGNLTALQLSNIELFLFDSNTSSTSVKRTDVGDCKVYPGDARWPSRLIWAVFNLLSGGALIETVPIGAVCYLNSGVYNAAKCQSIIDNWTQSDTHANDPTSAMSPLYQGETCMPQNGNSSQCTLGGFPSYAVKATKVYQIQLAVNFARNMGLRLIVKNTGHDFLGKSLGAGALSIWTHNLKTIKFKKSVCTPSYSGSALELGAGVQVGELYAAADQYGVTAVGGECKGVGVAGGYSAGGGHSPLSGKFGLGSDQILSLDVVLPSGRFVTASETENEDLFWALRGGGGATFGVVTSITVKAHPKMSFSGMTWTIMSGPDTANTNDVFWQAMYAYWAKFPEYAAEGSYGYGSIFPTGTGFMWTMNPWLVPGMPLADFKAMVQPLFDEWTAMGFSFSPVFFEHDNFYDTWSTGHFPTEAVANSNLRTASRLFPRGAWANTTERAAMFDAVRSVVEDGSALIQYNVNPAAPAGTPDSGANTHWRDAVWFGIMGTGWAPGISQAELEAVQRKITDDWMARLRPYGPGGYGNEGDVMEPDFAGAFFGDNYERLLRIKRRVDPHDLFWAPTTVGSERWRVAGQPDWLTLQTGKLCKVSN</sequence>
<reference evidence="5" key="2">
    <citation type="submission" date="2023-05" db="EMBL/GenBank/DDBJ databases">
        <authorList>
            <consortium name="Lawrence Berkeley National Laboratory"/>
            <person name="Steindorff A."/>
            <person name="Hensen N."/>
            <person name="Bonometti L."/>
            <person name="Westerberg I."/>
            <person name="Brannstrom I.O."/>
            <person name="Guillou S."/>
            <person name="Cros-Aarteil S."/>
            <person name="Calhoun S."/>
            <person name="Haridas S."/>
            <person name="Kuo A."/>
            <person name="Mondo S."/>
            <person name="Pangilinan J."/>
            <person name="Riley R."/>
            <person name="Labutti K."/>
            <person name="Andreopoulos B."/>
            <person name="Lipzen A."/>
            <person name="Chen C."/>
            <person name="Yanf M."/>
            <person name="Daum C."/>
            <person name="Ng V."/>
            <person name="Clum A."/>
            <person name="Ohm R."/>
            <person name="Martin F."/>
            <person name="Silar P."/>
            <person name="Natvig D."/>
            <person name="Lalanne C."/>
            <person name="Gautier V."/>
            <person name="Ament-Velasquez S.L."/>
            <person name="Kruys A."/>
            <person name="Hutchinson M.I."/>
            <person name="Powell A.J."/>
            <person name="Barry K."/>
            <person name="Miller A.N."/>
            <person name="Grigoriev I.V."/>
            <person name="Debuchy R."/>
            <person name="Gladieux P."/>
            <person name="Thoren M.H."/>
            <person name="Johannesson H."/>
        </authorList>
    </citation>
    <scope>NUCLEOTIDE SEQUENCE</scope>
    <source>
        <strain evidence="5">CBS 757.83</strain>
    </source>
</reference>
<keyword evidence="2" id="KW-0560">Oxidoreductase</keyword>
<evidence type="ECO:0000259" key="4">
    <source>
        <dbReference type="PROSITE" id="PS51387"/>
    </source>
</evidence>
<comment type="similarity">
    <text evidence="1">Belongs to the oxygen-dependent FAD-linked oxidoreductase family.</text>
</comment>
<proteinExistence type="inferred from homology"/>
<dbReference type="Gene3D" id="3.30.465.10">
    <property type="match status" value="2"/>
</dbReference>
<evidence type="ECO:0000313" key="5">
    <source>
        <dbReference type="EMBL" id="KAK4097890.1"/>
    </source>
</evidence>
<dbReference type="GO" id="GO:0016491">
    <property type="term" value="F:oxidoreductase activity"/>
    <property type="evidence" value="ECO:0007669"/>
    <property type="project" value="UniProtKB-KW"/>
</dbReference>
<evidence type="ECO:0000256" key="1">
    <source>
        <dbReference type="ARBA" id="ARBA00005466"/>
    </source>
</evidence>
<evidence type="ECO:0000256" key="3">
    <source>
        <dbReference type="SAM" id="SignalP"/>
    </source>
</evidence>
<feature type="chain" id="PRO_5042841926" evidence="3">
    <location>
        <begin position="24"/>
        <end position="655"/>
    </location>
</feature>
<dbReference type="InterPro" id="IPR016169">
    <property type="entry name" value="FAD-bd_PCMH_sub2"/>
</dbReference>
<dbReference type="Proteomes" id="UP001305647">
    <property type="component" value="Unassembled WGS sequence"/>
</dbReference>
<gene>
    <name evidence="5" type="ORF">N658DRAFT_499975</name>
</gene>
<evidence type="ECO:0000313" key="6">
    <source>
        <dbReference type="Proteomes" id="UP001305647"/>
    </source>
</evidence>
<accession>A0AAN6PTX8</accession>
<dbReference type="Pfam" id="PF08031">
    <property type="entry name" value="BBE"/>
    <property type="match status" value="1"/>
</dbReference>
<dbReference type="InterPro" id="IPR036318">
    <property type="entry name" value="FAD-bd_PCMH-like_sf"/>
</dbReference>
<organism evidence="5 6">
    <name type="scientific">Parathielavia hyrcaniae</name>
    <dbReference type="NCBI Taxonomy" id="113614"/>
    <lineage>
        <taxon>Eukaryota</taxon>
        <taxon>Fungi</taxon>
        <taxon>Dikarya</taxon>
        <taxon>Ascomycota</taxon>
        <taxon>Pezizomycotina</taxon>
        <taxon>Sordariomycetes</taxon>
        <taxon>Sordariomycetidae</taxon>
        <taxon>Sordariales</taxon>
        <taxon>Chaetomiaceae</taxon>
        <taxon>Parathielavia</taxon>
    </lineage>
</organism>
<dbReference type="GO" id="GO:0071949">
    <property type="term" value="F:FAD binding"/>
    <property type="evidence" value="ECO:0007669"/>
    <property type="project" value="InterPro"/>
</dbReference>
<dbReference type="PROSITE" id="PS51387">
    <property type="entry name" value="FAD_PCMH"/>
    <property type="match status" value="1"/>
</dbReference>
<dbReference type="InterPro" id="IPR050432">
    <property type="entry name" value="FAD-linked_Oxidoreductases_BP"/>
</dbReference>
<keyword evidence="3" id="KW-0732">Signal</keyword>
<dbReference type="PANTHER" id="PTHR13878:SF91">
    <property type="entry name" value="FAD BINDING DOMAIN PROTEIN (AFU_ORTHOLOGUE AFUA_6G12070)-RELATED"/>
    <property type="match status" value="1"/>
</dbReference>
<name>A0AAN6PTX8_9PEZI</name>
<dbReference type="EMBL" id="MU863666">
    <property type="protein sequence ID" value="KAK4097890.1"/>
    <property type="molecule type" value="Genomic_DNA"/>
</dbReference>
<dbReference type="Pfam" id="PF01565">
    <property type="entry name" value="FAD_binding_4"/>
    <property type="match status" value="1"/>
</dbReference>
<comment type="caution">
    <text evidence="5">The sequence shown here is derived from an EMBL/GenBank/DDBJ whole genome shotgun (WGS) entry which is preliminary data.</text>
</comment>
<feature type="domain" description="FAD-binding PCMH-type" evidence="4">
    <location>
        <begin position="187"/>
        <end position="366"/>
    </location>
</feature>
<evidence type="ECO:0000256" key="2">
    <source>
        <dbReference type="ARBA" id="ARBA00023002"/>
    </source>
</evidence>
<dbReference type="InterPro" id="IPR006094">
    <property type="entry name" value="Oxid_FAD_bind_N"/>
</dbReference>
<dbReference type="InterPro" id="IPR012951">
    <property type="entry name" value="BBE"/>
</dbReference>
<dbReference type="SUPFAM" id="SSF56176">
    <property type="entry name" value="FAD-binding/transporter-associated domain-like"/>
    <property type="match status" value="1"/>
</dbReference>
<reference evidence="5" key="1">
    <citation type="journal article" date="2023" name="Mol. Phylogenet. Evol.">
        <title>Genome-scale phylogeny and comparative genomics of the fungal order Sordariales.</title>
        <authorList>
            <person name="Hensen N."/>
            <person name="Bonometti L."/>
            <person name="Westerberg I."/>
            <person name="Brannstrom I.O."/>
            <person name="Guillou S."/>
            <person name="Cros-Aarteil S."/>
            <person name="Calhoun S."/>
            <person name="Haridas S."/>
            <person name="Kuo A."/>
            <person name="Mondo S."/>
            <person name="Pangilinan J."/>
            <person name="Riley R."/>
            <person name="LaButti K."/>
            <person name="Andreopoulos B."/>
            <person name="Lipzen A."/>
            <person name="Chen C."/>
            <person name="Yan M."/>
            <person name="Daum C."/>
            <person name="Ng V."/>
            <person name="Clum A."/>
            <person name="Steindorff A."/>
            <person name="Ohm R.A."/>
            <person name="Martin F."/>
            <person name="Silar P."/>
            <person name="Natvig D.O."/>
            <person name="Lalanne C."/>
            <person name="Gautier V."/>
            <person name="Ament-Velasquez S.L."/>
            <person name="Kruys A."/>
            <person name="Hutchinson M.I."/>
            <person name="Powell A.J."/>
            <person name="Barry K."/>
            <person name="Miller A.N."/>
            <person name="Grigoriev I.V."/>
            <person name="Debuchy R."/>
            <person name="Gladieux P."/>
            <person name="Hiltunen Thoren M."/>
            <person name="Johannesson H."/>
        </authorList>
    </citation>
    <scope>NUCLEOTIDE SEQUENCE</scope>
    <source>
        <strain evidence="5">CBS 757.83</strain>
    </source>
</reference>
<protein>
    <submittedName>
        <fullName evidence="5">FAD-binding domain-containing protein</fullName>
    </submittedName>
</protein>
<keyword evidence="6" id="KW-1185">Reference proteome</keyword>